<dbReference type="Gene3D" id="3.30.420.10">
    <property type="entry name" value="Ribonuclease H-like superfamily/Ribonuclease H"/>
    <property type="match status" value="1"/>
</dbReference>
<reference evidence="2 3" key="1">
    <citation type="submission" date="2018-09" db="EMBL/GenBank/DDBJ databases">
        <authorList>
            <person name="Tagini F."/>
        </authorList>
    </citation>
    <scope>NUCLEOTIDE SEQUENCE [LARGE SCALE GENOMIC DNA]</scope>
    <source>
        <strain evidence="2 3">MK13</strain>
    </source>
</reference>
<dbReference type="InterPro" id="IPR050900">
    <property type="entry name" value="Transposase_IS3/IS150/IS904"/>
</dbReference>
<dbReference type="PROSITE" id="PS50994">
    <property type="entry name" value="INTEGRASE"/>
    <property type="match status" value="1"/>
</dbReference>
<protein>
    <recommendedName>
        <fullName evidence="1">Integrase catalytic domain-containing protein</fullName>
    </recommendedName>
</protein>
<keyword evidence="3" id="KW-1185">Reference proteome</keyword>
<dbReference type="Pfam" id="PF13683">
    <property type="entry name" value="rve_3"/>
    <property type="match status" value="1"/>
</dbReference>
<gene>
    <name evidence="2" type="ORF">LAUMK13_03433</name>
</gene>
<sequence length="138" mass="14872">MDVHHDAALARAALCMAIAVRGGSVTGVIFHTDQGGEYTGELFTQACRAAGVTQSMGRTGSALDNAVAESFNSTLEWELLRNNHFQTCEQARHAVAAWIEDYNSNRRHSTDGMLSPIDYERACAQQRSAGDSGDPRAA</sequence>
<dbReference type="EMBL" id="UPHQ01000176">
    <property type="protein sequence ID" value="VBA41187.1"/>
    <property type="molecule type" value="Genomic_DNA"/>
</dbReference>
<dbReference type="PANTHER" id="PTHR46889">
    <property type="entry name" value="TRANSPOSASE INSF FOR INSERTION SEQUENCE IS3B-RELATED"/>
    <property type="match status" value="1"/>
</dbReference>
<organism evidence="2 3">
    <name type="scientific">Mycobacterium innocens</name>
    <dbReference type="NCBI Taxonomy" id="2341083"/>
    <lineage>
        <taxon>Bacteria</taxon>
        <taxon>Bacillati</taxon>
        <taxon>Actinomycetota</taxon>
        <taxon>Actinomycetes</taxon>
        <taxon>Mycobacteriales</taxon>
        <taxon>Mycobacteriaceae</taxon>
        <taxon>Mycobacterium</taxon>
    </lineage>
</organism>
<dbReference type="AlphaFoldDB" id="A0A498Q778"/>
<dbReference type="RefSeq" id="WP_122508800.1">
    <property type="nucleotide sequence ID" value="NZ_UPHQ01000176.1"/>
</dbReference>
<accession>A0A498Q778</accession>
<name>A0A498Q778_9MYCO</name>
<dbReference type="PANTHER" id="PTHR46889:SF4">
    <property type="entry name" value="TRANSPOSASE INSO FOR INSERTION SEQUENCE ELEMENT IS911B-RELATED"/>
    <property type="match status" value="1"/>
</dbReference>
<dbReference type="OrthoDB" id="4281720at2"/>
<proteinExistence type="predicted"/>
<feature type="domain" description="Integrase catalytic" evidence="1">
    <location>
        <begin position="1"/>
        <end position="124"/>
    </location>
</feature>
<dbReference type="InterPro" id="IPR036397">
    <property type="entry name" value="RNaseH_sf"/>
</dbReference>
<evidence type="ECO:0000313" key="2">
    <source>
        <dbReference type="EMBL" id="VBA41187.1"/>
    </source>
</evidence>
<dbReference type="InterPro" id="IPR012337">
    <property type="entry name" value="RNaseH-like_sf"/>
</dbReference>
<dbReference type="GO" id="GO:0015074">
    <property type="term" value="P:DNA integration"/>
    <property type="evidence" value="ECO:0007669"/>
    <property type="project" value="InterPro"/>
</dbReference>
<dbReference type="InterPro" id="IPR001584">
    <property type="entry name" value="Integrase_cat-core"/>
</dbReference>
<evidence type="ECO:0000259" key="1">
    <source>
        <dbReference type="PROSITE" id="PS50994"/>
    </source>
</evidence>
<dbReference type="GO" id="GO:0003676">
    <property type="term" value="F:nucleic acid binding"/>
    <property type="evidence" value="ECO:0007669"/>
    <property type="project" value="InterPro"/>
</dbReference>
<dbReference type="SUPFAM" id="SSF53098">
    <property type="entry name" value="Ribonuclease H-like"/>
    <property type="match status" value="1"/>
</dbReference>
<dbReference type="Proteomes" id="UP000267289">
    <property type="component" value="Unassembled WGS sequence"/>
</dbReference>
<evidence type="ECO:0000313" key="3">
    <source>
        <dbReference type="Proteomes" id="UP000267289"/>
    </source>
</evidence>